<gene>
    <name evidence="1" type="ORF">MSP7336_03408</name>
</gene>
<sequence length="41" mass="4219">MVFLGVPRVAYACVAQPIDLVSATLKAVHAVEHALEVATAG</sequence>
<dbReference type="Proteomes" id="UP000252015">
    <property type="component" value="Unassembled WGS sequence"/>
</dbReference>
<reference evidence="1 2" key="1">
    <citation type="submission" date="2018-05" db="EMBL/GenBank/DDBJ databases">
        <authorList>
            <consortium name="IHU Genomes"/>
        </authorList>
    </citation>
    <scope>NUCLEOTIDE SEQUENCE [LARGE SCALE GENOMIC DNA]</scope>
    <source>
        <strain evidence="1 2">P7336</strain>
    </source>
</reference>
<accession>A0A375Z1T9</accession>
<proteinExistence type="predicted"/>
<dbReference type="EMBL" id="UEGW01000001">
    <property type="protein sequence ID" value="SRX95144.1"/>
    <property type="molecule type" value="Genomic_DNA"/>
</dbReference>
<name>A0A375Z1T9_MYCSH</name>
<evidence type="ECO:0000313" key="2">
    <source>
        <dbReference type="Proteomes" id="UP000252015"/>
    </source>
</evidence>
<dbReference type="AlphaFoldDB" id="A0A375Z1T9"/>
<evidence type="ECO:0000313" key="1">
    <source>
        <dbReference type="EMBL" id="SRX95144.1"/>
    </source>
</evidence>
<keyword evidence="2" id="KW-1185">Reference proteome</keyword>
<protein>
    <submittedName>
        <fullName evidence="1">Uncharacterized protein</fullName>
    </submittedName>
</protein>
<organism evidence="1 2">
    <name type="scientific">Mycobacterium shimoidei</name>
    <dbReference type="NCBI Taxonomy" id="29313"/>
    <lineage>
        <taxon>Bacteria</taxon>
        <taxon>Bacillati</taxon>
        <taxon>Actinomycetota</taxon>
        <taxon>Actinomycetes</taxon>
        <taxon>Mycobacteriales</taxon>
        <taxon>Mycobacteriaceae</taxon>
        <taxon>Mycobacterium</taxon>
    </lineage>
</organism>